<dbReference type="RefSeq" id="WP_318785751.1">
    <property type="nucleotide sequence ID" value="NZ_JAWDKC010000015.1"/>
</dbReference>
<comment type="pathway">
    <text evidence="1">Porphyrin-containing compound metabolism; siroheme biosynthesis; sirohydrochlorin from precorrin-2: step 1/1.</text>
</comment>
<reference evidence="8 9" key="1">
    <citation type="submission" date="2023-06" db="EMBL/GenBank/DDBJ databases">
        <title>Genome sequence of Methanimicrococcus sp. At1.</title>
        <authorList>
            <person name="Protasov E."/>
            <person name="Platt K."/>
            <person name="Poehlein A."/>
            <person name="Daniel R."/>
            <person name="Brune A."/>
        </authorList>
    </citation>
    <scope>NUCLEOTIDE SEQUENCE [LARGE SCALE GENOMIC DNA]</scope>
    <source>
        <strain evidence="8 9">At1</strain>
    </source>
</reference>
<keyword evidence="9" id="KW-1185">Reference proteome</keyword>
<accession>A0ABU3VR08</accession>
<sequence length="223" mass="24988">MTTPTQDYENPYLPLWIDFTDKIVVIFGGGAVGERKAKRFADKALVTVVSSSLTSDLQKMETDDSILFIEKDLSDLTDGEIFDCMSDAFLVIAATSDSEVNRRIVSMAKAAGVLVNDTEKADEVIIPSLIERGGLQIAISSSGESPAVTKYARMKIENAIDDNLELMIDLQNEMREYLKTVVSDQKKRQEILWDIMNDDEIWKLLPADFEKAKEKAMNYCLTI</sequence>
<dbReference type="InterPro" id="IPR006367">
    <property type="entry name" value="Sirohaem_synthase_N"/>
</dbReference>
<dbReference type="SUPFAM" id="SSF75615">
    <property type="entry name" value="Siroheme synthase middle domains-like"/>
    <property type="match status" value="1"/>
</dbReference>
<evidence type="ECO:0000259" key="7">
    <source>
        <dbReference type="Pfam" id="PF14824"/>
    </source>
</evidence>
<gene>
    <name evidence="8" type="primary">cysG</name>
    <name evidence="8" type="ORF">MmiAt1_09040</name>
</gene>
<evidence type="ECO:0000256" key="1">
    <source>
        <dbReference type="ARBA" id="ARBA00005010"/>
    </source>
</evidence>
<dbReference type="Proteomes" id="UP001272052">
    <property type="component" value="Unassembled WGS sequence"/>
</dbReference>
<comment type="caution">
    <text evidence="8">The sequence shown here is derived from an EMBL/GenBank/DDBJ whole genome shotgun (WGS) entry which is preliminary data.</text>
</comment>
<dbReference type="InterPro" id="IPR042518">
    <property type="entry name" value="SirC_C"/>
</dbReference>
<dbReference type="InterPro" id="IPR036291">
    <property type="entry name" value="NAD(P)-bd_dom_sf"/>
</dbReference>
<dbReference type="InterPro" id="IPR028281">
    <property type="entry name" value="Sirohaem_synthase_central"/>
</dbReference>
<dbReference type="InterPro" id="IPR028161">
    <property type="entry name" value="Met8-like"/>
</dbReference>
<dbReference type="NCBIfam" id="TIGR01470">
    <property type="entry name" value="cysG_Nterm"/>
    <property type="match status" value="1"/>
</dbReference>
<dbReference type="Gene3D" id="1.10.8.610">
    <property type="entry name" value="SirC, precorrin-2 dehydrogenase, C-terminal helical domain-like"/>
    <property type="match status" value="1"/>
</dbReference>
<organism evidence="8 9">
    <name type="scientific">Methanimicrococcus hacksteinii</name>
    <dbReference type="NCBI Taxonomy" id="3028293"/>
    <lineage>
        <taxon>Archaea</taxon>
        <taxon>Methanobacteriati</taxon>
        <taxon>Methanobacteriota</taxon>
        <taxon>Stenosarchaea group</taxon>
        <taxon>Methanomicrobia</taxon>
        <taxon>Methanosarcinales</taxon>
        <taxon>Methanosarcinaceae</taxon>
        <taxon>Methanimicrococcus</taxon>
    </lineage>
</organism>
<keyword evidence="3" id="KW-0560">Oxidoreductase</keyword>
<protein>
    <recommendedName>
        <fullName evidence="2">precorrin-2 dehydrogenase</fullName>
        <ecNumber evidence="2">1.3.1.76</ecNumber>
    </recommendedName>
</protein>
<dbReference type="EC" id="1.3.1.76" evidence="2"/>
<dbReference type="Gene3D" id="3.40.50.720">
    <property type="entry name" value="NAD(P)-binding Rossmann-like Domain"/>
    <property type="match status" value="1"/>
</dbReference>
<comment type="catalytic activity">
    <reaction evidence="6">
        <text>precorrin-2 + NAD(+) = sirohydrochlorin + NADH + 2 H(+)</text>
        <dbReference type="Rhea" id="RHEA:15613"/>
        <dbReference type="ChEBI" id="CHEBI:15378"/>
        <dbReference type="ChEBI" id="CHEBI:57540"/>
        <dbReference type="ChEBI" id="CHEBI:57945"/>
        <dbReference type="ChEBI" id="CHEBI:58351"/>
        <dbReference type="ChEBI" id="CHEBI:58827"/>
        <dbReference type="EC" id="1.3.1.76"/>
    </reaction>
</comment>
<dbReference type="Pfam" id="PF14824">
    <property type="entry name" value="Sirohm_synth_M"/>
    <property type="match status" value="1"/>
</dbReference>
<keyword evidence="5" id="KW-0627">Porphyrin biosynthesis</keyword>
<dbReference type="PANTHER" id="PTHR35330">
    <property type="entry name" value="SIROHEME BIOSYNTHESIS PROTEIN MET8"/>
    <property type="match status" value="1"/>
</dbReference>
<evidence type="ECO:0000313" key="8">
    <source>
        <dbReference type="EMBL" id="MDV0445330.1"/>
    </source>
</evidence>
<dbReference type="EMBL" id="JAWDKC010000015">
    <property type="protein sequence ID" value="MDV0445330.1"/>
    <property type="molecule type" value="Genomic_DNA"/>
</dbReference>
<dbReference type="SUPFAM" id="SSF51735">
    <property type="entry name" value="NAD(P)-binding Rossmann-fold domains"/>
    <property type="match status" value="1"/>
</dbReference>
<proteinExistence type="predicted"/>
<evidence type="ECO:0000256" key="5">
    <source>
        <dbReference type="ARBA" id="ARBA00023244"/>
    </source>
</evidence>
<evidence type="ECO:0000256" key="2">
    <source>
        <dbReference type="ARBA" id="ARBA00012400"/>
    </source>
</evidence>
<evidence type="ECO:0000313" key="9">
    <source>
        <dbReference type="Proteomes" id="UP001272052"/>
    </source>
</evidence>
<keyword evidence="4" id="KW-0520">NAD</keyword>
<dbReference type="PANTHER" id="PTHR35330:SF1">
    <property type="entry name" value="SIROHEME BIOSYNTHESIS PROTEIN MET8"/>
    <property type="match status" value="1"/>
</dbReference>
<feature type="domain" description="Siroheme synthase central" evidence="7">
    <location>
        <begin position="132"/>
        <end position="158"/>
    </location>
</feature>
<dbReference type="Pfam" id="PF13241">
    <property type="entry name" value="NAD_binding_7"/>
    <property type="match status" value="1"/>
</dbReference>
<evidence type="ECO:0000256" key="3">
    <source>
        <dbReference type="ARBA" id="ARBA00023002"/>
    </source>
</evidence>
<evidence type="ECO:0000256" key="4">
    <source>
        <dbReference type="ARBA" id="ARBA00023027"/>
    </source>
</evidence>
<evidence type="ECO:0000256" key="6">
    <source>
        <dbReference type="ARBA" id="ARBA00047561"/>
    </source>
</evidence>
<name>A0ABU3VR08_9EURY</name>